<dbReference type="InterPro" id="IPR036047">
    <property type="entry name" value="F-box-like_dom_sf"/>
</dbReference>
<feature type="domain" description="F-box" evidence="1">
    <location>
        <begin position="41"/>
        <end position="78"/>
    </location>
</feature>
<dbReference type="InterPro" id="IPR001810">
    <property type="entry name" value="F-box_dom"/>
</dbReference>
<dbReference type="SUPFAM" id="SSF81383">
    <property type="entry name" value="F-box domain"/>
    <property type="match status" value="1"/>
</dbReference>
<name>A0AAF0ULW3_SOLVR</name>
<protein>
    <recommendedName>
        <fullName evidence="1">F-box domain-containing protein</fullName>
    </recommendedName>
</protein>
<organism evidence="2 3">
    <name type="scientific">Solanum verrucosum</name>
    <dbReference type="NCBI Taxonomy" id="315347"/>
    <lineage>
        <taxon>Eukaryota</taxon>
        <taxon>Viridiplantae</taxon>
        <taxon>Streptophyta</taxon>
        <taxon>Embryophyta</taxon>
        <taxon>Tracheophyta</taxon>
        <taxon>Spermatophyta</taxon>
        <taxon>Magnoliopsida</taxon>
        <taxon>eudicotyledons</taxon>
        <taxon>Gunneridae</taxon>
        <taxon>Pentapetalae</taxon>
        <taxon>asterids</taxon>
        <taxon>lamiids</taxon>
        <taxon>Solanales</taxon>
        <taxon>Solanaceae</taxon>
        <taxon>Solanoideae</taxon>
        <taxon>Solaneae</taxon>
        <taxon>Solanum</taxon>
    </lineage>
</organism>
<evidence type="ECO:0000259" key="1">
    <source>
        <dbReference type="Pfam" id="PF00646"/>
    </source>
</evidence>
<dbReference type="InterPro" id="IPR032675">
    <property type="entry name" value="LRR_dom_sf"/>
</dbReference>
<sequence>MFEFAQRVRRKLQKRGEELISGVEKWGFKVRLHNRAPSIDILSECLIHKILCCLSFKEATRMSILSKTWLQAWSNLPNLDFTVDYSKCNDMKIVDDTLGRYRDGKIPIEKFELLDDCLIMFLNSFEVLDFPMIDKWLGIVLTNGVKDLTISSYPLFIFAILAVKSVRKLVLKYCILLPVSLSSVVVNCNSLRKLSLSYVRLVDENMLQTLLNSCLLIESFTFECCKGLETMNPQKIKSVSLKFLKIRHCGVIWEIDAPNLVSLKLTWEDIPQIKIVRESRQLKYSRIILECLDSDNVNAAWFCKLRKFLSNSISWSDVWIDSYECNNINIQNLQLDHKDSNPHVDVLNVTIIWKDGESPTFVDALVWSCQPRRLNVYSTRENITFFIDHLMYMKNLSQSTSHESMPQLTQLKDVKAYKFDPRYYKEESWHPVEHKSGELATTNSEKWEWCYFLLDW</sequence>
<reference evidence="2" key="1">
    <citation type="submission" date="2023-08" db="EMBL/GenBank/DDBJ databases">
        <title>A de novo genome assembly of Solanum verrucosum Schlechtendal, a Mexican diploid species geographically isolated from the other diploid A-genome species in potato relatives.</title>
        <authorList>
            <person name="Hosaka K."/>
        </authorList>
    </citation>
    <scope>NUCLEOTIDE SEQUENCE</scope>
    <source>
        <tissue evidence="2">Young leaves</tissue>
    </source>
</reference>
<gene>
    <name evidence="2" type="ORF">MTR67_040871</name>
</gene>
<evidence type="ECO:0000313" key="2">
    <source>
        <dbReference type="EMBL" id="WMV47486.1"/>
    </source>
</evidence>
<dbReference type="AlphaFoldDB" id="A0AAF0ULW3"/>
<dbReference type="EMBL" id="CP133620">
    <property type="protein sequence ID" value="WMV47486.1"/>
    <property type="molecule type" value="Genomic_DNA"/>
</dbReference>
<dbReference type="Pfam" id="PF00646">
    <property type="entry name" value="F-box"/>
    <property type="match status" value="1"/>
</dbReference>
<dbReference type="SUPFAM" id="SSF52047">
    <property type="entry name" value="RNI-like"/>
    <property type="match status" value="1"/>
</dbReference>
<dbReference type="Gene3D" id="3.80.10.10">
    <property type="entry name" value="Ribonuclease Inhibitor"/>
    <property type="match status" value="1"/>
</dbReference>
<proteinExistence type="predicted"/>
<dbReference type="PANTHER" id="PTHR34145:SF68">
    <property type="entry name" value="FBD DOMAIN-CONTAINING PROTEIN"/>
    <property type="match status" value="1"/>
</dbReference>
<accession>A0AAF0ULW3</accession>
<evidence type="ECO:0000313" key="3">
    <source>
        <dbReference type="Proteomes" id="UP001234989"/>
    </source>
</evidence>
<keyword evidence="3" id="KW-1185">Reference proteome</keyword>
<dbReference type="Proteomes" id="UP001234989">
    <property type="component" value="Chromosome 9"/>
</dbReference>
<dbReference type="InterPro" id="IPR053772">
    <property type="entry name" value="At1g61320/At1g61330-like"/>
</dbReference>
<dbReference type="PANTHER" id="PTHR34145">
    <property type="entry name" value="OS02G0105600 PROTEIN"/>
    <property type="match status" value="1"/>
</dbReference>